<evidence type="ECO:0000313" key="2">
    <source>
        <dbReference type="Proteomes" id="UP000664032"/>
    </source>
</evidence>
<dbReference type="EMBL" id="JAFIQS020000001">
    <property type="protein sequence ID" value="KAH9486868.1"/>
    <property type="molecule type" value="Genomic_DNA"/>
</dbReference>
<proteinExistence type="predicted"/>
<comment type="caution">
    <text evidence="1">The sequence shown here is derived from an EMBL/GenBank/DDBJ whole genome shotgun (WGS) entry which is preliminary data.</text>
</comment>
<accession>A0ACB8HGC7</accession>
<evidence type="ECO:0000313" key="1">
    <source>
        <dbReference type="EMBL" id="KAH9486868.1"/>
    </source>
</evidence>
<sequence length="206" mass="23390">MLTSSPAVKSANKASTSTLARSVSASYDIPSLSPLLQVLHSSHLNQNQRDSVWRVFEDNMYSLYENSSFGWDPDSKRKELFDKLSRFILVYKEGSTELLAFVMFRFEFEVDEDVIYWQVASSAQGVSLGRRLIGELETLCRMYKMKKIMLTVLKANSRALEFYKAVGFTMDPTSPGYVDSDAEEESESGSEQEIVDYEILSKLILP</sequence>
<organism evidence="1 2">
    <name type="scientific">Psilocybe cubensis</name>
    <name type="common">Psychedelic mushroom</name>
    <name type="synonym">Stropharia cubensis</name>
    <dbReference type="NCBI Taxonomy" id="181762"/>
    <lineage>
        <taxon>Eukaryota</taxon>
        <taxon>Fungi</taxon>
        <taxon>Dikarya</taxon>
        <taxon>Basidiomycota</taxon>
        <taxon>Agaricomycotina</taxon>
        <taxon>Agaricomycetes</taxon>
        <taxon>Agaricomycetidae</taxon>
        <taxon>Agaricales</taxon>
        <taxon>Agaricineae</taxon>
        <taxon>Strophariaceae</taxon>
        <taxon>Psilocybe</taxon>
    </lineage>
</organism>
<gene>
    <name evidence="1" type="ORF">JR316_0000933</name>
</gene>
<reference evidence="1" key="1">
    <citation type="submission" date="2021-10" db="EMBL/GenBank/DDBJ databases">
        <title>Psilocybe cubensis genome.</title>
        <authorList>
            <person name="Mckernan K.J."/>
            <person name="Crawford S."/>
            <person name="Trippe A."/>
            <person name="Kane L.T."/>
            <person name="Mclaughlin S."/>
        </authorList>
    </citation>
    <scope>NUCLEOTIDE SEQUENCE</scope>
    <source>
        <strain evidence="1">MGC-MH-2018</strain>
    </source>
</reference>
<dbReference type="Proteomes" id="UP000664032">
    <property type="component" value="Unassembled WGS sequence"/>
</dbReference>
<protein>
    <submittedName>
        <fullName evidence="1">N-alpha-acetyltransferase 40</fullName>
    </submittedName>
</protein>
<keyword evidence="2" id="KW-1185">Reference proteome</keyword>
<name>A0ACB8HGC7_PSICU</name>